<organism evidence="1 2">
    <name type="scientific">Periconia digitata</name>
    <dbReference type="NCBI Taxonomy" id="1303443"/>
    <lineage>
        <taxon>Eukaryota</taxon>
        <taxon>Fungi</taxon>
        <taxon>Dikarya</taxon>
        <taxon>Ascomycota</taxon>
        <taxon>Pezizomycotina</taxon>
        <taxon>Dothideomycetes</taxon>
        <taxon>Pleosporomycetidae</taxon>
        <taxon>Pleosporales</taxon>
        <taxon>Massarineae</taxon>
        <taxon>Periconiaceae</taxon>
        <taxon>Periconia</taxon>
    </lineage>
</organism>
<proteinExistence type="predicted"/>
<dbReference type="EMBL" id="CAOQHR010000002">
    <property type="protein sequence ID" value="CAI6291651.1"/>
    <property type="molecule type" value="Genomic_DNA"/>
</dbReference>
<dbReference type="Proteomes" id="UP001152607">
    <property type="component" value="Unassembled WGS sequence"/>
</dbReference>
<name>A0A9W4U6T7_9PLEO</name>
<evidence type="ECO:0000313" key="2">
    <source>
        <dbReference type="Proteomes" id="UP001152607"/>
    </source>
</evidence>
<comment type="caution">
    <text evidence="1">The sequence shown here is derived from an EMBL/GenBank/DDBJ whole genome shotgun (WGS) entry which is preliminary data.</text>
</comment>
<evidence type="ECO:0000313" key="1">
    <source>
        <dbReference type="EMBL" id="CAI6291651.1"/>
    </source>
</evidence>
<accession>A0A9W4U6T7</accession>
<keyword evidence="2" id="KW-1185">Reference proteome</keyword>
<protein>
    <submittedName>
        <fullName evidence="1">Uncharacterized protein</fullName>
    </submittedName>
</protein>
<dbReference type="AlphaFoldDB" id="A0A9W4U6T7"/>
<gene>
    <name evidence="1" type="ORF">PDIGIT_LOCUS2479</name>
</gene>
<reference evidence="1" key="1">
    <citation type="submission" date="2023-01" db="EMBL/GenBank/DDBJ databases">
        <authorList>
            <person name="Van Ghelder C."/>
            <person name="Rancurel C."/>
        </authorList>
    </citation>
    <scope>NUCLEOTIDE SEQUENCE</scope>
    <source>
        <strain evidence="1">CNCM I-4278</strain>
    </source>
</reference>
<sequence length="116" mass="12694">MNFLSNSAFPCCLFSDSPSPVGTLSVFLALLIASAAVPKTVVNFETSSLSEYDLSFSNSPSFLMAIPKGSRASSQTVFCGSLEDMIRPLKVTVVQRMGLIEHRVTRFVRNLHTFIN</sequence>